<dbReference type="EMBL" id="JAPJUH010000008">
    <property type="protein sequence ID" value="MCX3267486.1"/>
    <property type="molecule type" value="Genomic_DNA"/>
</dbReference>
<dbReference type="PANTHER" id="PTHR11070">
    <property type="entry name" value="UVRD / RECB / PCRA DNA HELICASE FAMILY MEMBER"/>
    <property type="match status" value="1"/>
</dbReference>
<evidence type="ECO:0000256" key="9">
    <source>
        <dbReference type="PROSITE-ProRule" id="PRU00560"/>
    </source>
</evidence>
<dbReference type="SUPFAM" id="SSF52540">
    <property type="entry name" value="P-loop containing nucleoside triphosphate hydrolases"/>
    <property type="match status" value="1"/>
</dbReference>
<keyword evidence="3 9" id="KW-0347">Helicase</keyword>
<dbReference type="EC" id="5.6.2.4" evidence="7"/>
<evidence type="ECO:0000256" key="4">
    <source>
        <dbReference type="ARBA" id="ARBA00022840"/>
    </source>
</evidence>
<dbReference type="PROSITE" id="PS51198">
    <property type="entry name" value="UVRD_HELICASE_ATP_BIND"/>
    <property type="match status" value="1"/>
</dbReference>
<dbReference type="GO" id="GO:0000724">
    <property type="term" value="P:double-strand break repair via homologous recombination"/>
    <property type="evidence" value="ECO:0007669"/>
    <property type="project" value="TreeGrafter"/>
</dbReference>
<dbReference type="InterPro" id="IPR000212">
    <property type="entry name" value="DNA_helicase_UvrD/REP"/>
</dbReference>
<feature type="binding site" evidence="9">
    <location>
        <begin position="21"/>
        <end position="28"/>
    </location>
    <ligand>
        <name>ATP</name>
        <dbReference type="ChEBI" id="CHEBI:30616"/>
    </ligand>
</feature>
<accession>A0A9X3DJQ0</accession>
<evidence type="ECO:0000256" key="2">
    <source>
        <dbReference type="ARBA" id="ARBA00022801"/>
    </source>
</evidence>
<evidence type="ECO:0000256" key="3">
    <source>
        <dbReference type="ARBA" id="ARBA00022806"/>
    </source>
</evidence>
<dbReference type="PANTHER" id="PTHR11070:SF30">
    <property type="entry name" value="F-BOX DNA HELICASE 1"/>
    <property type="match status" value="1"/>
</dbReference>
<keyword evidence="5" id="KW-0413">Isomerase</keyword>
<evidence type="ECO:0000256" key="7">
    <source>
        <dbReference type="ARBA" id="ARBA00034808"/>
    </source>
</evidence>
<name>A0A9X3DJQ0_9SPHI</name>
<proteinExistence type="predicted"/>
<dbReference type="InterPro" id="IPR014017">
    <property type="entry name" value="DNA_helicase_UvrD-like_C"/>
</dbReference>
<dbReference type="InterPro" id="IPR014016">
    <property type="entry name" value="UvrD-like_ATP-bd"/>
</dbReference>
<feature type="region of interest" description="Disordered" evidence="10">
    <location>
        <begin position="504"/>
        <end position="538"/>
    </location>
</feature>
<dbReference type="GO" id="GO:0016787">
    <property type="term" value="F:hydrolase activity"/>
    <property type="evidence" value="ECO:0007669"/>
    <property type="project" value="UniProtKB-UniRule"/>
</dbReference>
<sequence length="587" mass="66926">MEWTRQQKDIINSTGNIKINAVAGSGKTTTIIEYARTRPSNSRILYLAFNKAVKVEAAEKFAAKGLKNVEVETAHSLAFRNIVMRSKYQVRNQDYTTNEIVRILKLKSTGEKHSEFVIANHILKLISYFCNSDRPKVQDLNYLDLIADEAVKTLIAETYGYMVSQARIFLAKMDRGEIEITHDFYLKKFQLQHPQLGFDYILFDEAQDASPAMLDIFLKQNATKVIVGDTHQQIYSWRYAVNSLEKAHFKTHHLSTSFRFGQDIANLAMETLRLKNLLEPHRPMTILGKGREKKIKSNAVIARTNLGLLIKAIEYVTERKNIRHIYFEGNINSYTYADEGASLYDILSLHNGKHNQIKDPLISAMRDIAALKDYVEQTGDKQLSMMIELVEKYGNAIPGLIKAIKEKHVENKDKSKAEIVFSTVHRCKGMEYDAVLLADDFVTEEKVRRLREDKNALPEHFNRMNEEINLLYVAITRAKTGLYIPEALVPKHFPASPQIYLIASPKESKNNPAASRSDQKKTINSKSVNPDKQAHSANQSWTVELDNELTIMFADGYSPGDLALHFGRSRSAISMRIKKLGLEDLFY</sequence>
<comment type="catalytic activity">
    <reaction evidence="8">
        <text>ATP + H2O = ADP + phosphate + H(+)</text>
        <dbReference type="Rhea" id="RHEA:13065"/>
        <dbReference type="ChEBI" id="CHEBI:15377"/>
        <dbReference type="ChEBI" id="CHEBI:15378"/>
        <dbReference type="ChEBI" id="CHEBI:30616"/>
        <dbReference type="ChEBI" id="CHEBI:43474"/>
        <dbReference type="ChEBI" id="CHEBI:456216"/>
        <dbReference type="EC" id="5.6.2.4"/>
    </reaction>
</comment>
<feature type="compositionally biased region" description="Polar residues" evidence="10">
    <location>
        <begin position="510"/>
        <end position="538"/>
    </location>
</feature>
<organism evidence="12 13">
    <name type="scientific">Pedobacter agri</name>
    <dbReference type="NCBI Taxonomy" id="454586"/>
    <lineage>
        <taxon>Bacteria</taxon>
        <taxon>Pseudomonadati</taxon>
        <taxon>Bacteroidota</taxon>
        <taxon>Sphingobacteriia</taxon>
        <taxon>Sphingobacteriales</taxon>
        <taxon>Sphingobacteriaceae</taxon>
        <taxon>Pedobacter</taxon>
    </lineage>
</organism>
<evidence type="ECO:0000256" key="5">
    <source>
        <dbReference type="ARBA" id="ARBA00023235"/>
    </source>
</evidence>
<dbReference type="AlphaFoldDB" id="A0A9X3DJQ0"/>
<dbReference type="GO" id="GO:0031297">
    <property type="term" value="P:replication fork processing"/>
    <property type="evidence" value="ECO:0007669"/>
    <property type="project" value="TreeGrafter"/>
</dbReference>
<evidence type="ECO:0000256" key="8">
    <source>
        <dbReference type="ARBA" id="ARBA00048988"/>
    </source>
</evidence>
<keyword evidence="13" id="KW-1185">Reference proteome</keyword>
<keyword evidence="4 9" id="KW-0067">ATP-binding</keyword>
<dbReference type="Proteomes" id="UP001142592">
    <property type="component" value="Unassembled WGS sequence"/>
</dbReference>
<comment type="catalytic activity">
    <reaction evidence="6">
        <text>Couples ATP hydrolysis with the unwinding of duplex DNA by translocating in the 3'-5' direction.</text>
        <dbReference type="EC" id="5.6.2.4"/>
    </reaction>
</comment>
<dbReference type="Pfam" id="PF13361">
    <property type="entry name" value="UvrD_C"/>
    <property type="match status" value="1"/>
</dbReference>
<dbReference type="GO" id="GO:0003677">
    <property type="term" value="F:DNA binding"/>
    <property type="evidence" value="ECO:0007669"/>
    <property type="project" value="InterPro"/>
</dbReference>
<dbReference type="Pfam" id="PF00580">
    <property type="entry name" value="UvrD-helicase"/>
    <property type="match status" value="1"/>
</dbReference>
<dbReference type="GO" id="GO:0043138">
    <property type="term" value="F:3'-5' DNA helicase activity"/>
    <property type="evidence" value="ECO:0007669"/>
    <property type="project" value="UniProtKB-EC"/>
</dbReference>
<evidence type="ECO:0000313" key="13">
    <source>
        <dbReference type="Proteomes" id="UP001142592"/>
    </source>
</evidence>
<dbReference type="Gene3D" id="3.40.50.300">
    <property type="entry name" value="P-loop containing nucleotide triphosphate hydrolases"/>
    <property type="match status" value="2"/>
</dbReference>
<evidence type="ECO:0000256" key="10">
    <source>
        <dbReference type="SAM" id="MobiDB-lite"/>
    </source>
</evidence>
<keyword evidence="1 9" id="KW-0547">Nucleotide-binding</keyword>
<dbReference type="RefSeq" id="WP_010603381.1">
    <property type="nucleotide sequence ID" value="NZ_JAPJUH010000008.1"/>
</dbReference>
<reference evidence="12" key="1">
    <citation type="submission" date="2022-11" db="EMBL/GenBank/DDBJ databases">
        <authorList>
            <person name="Graham C."/>
            <person name="Newman J.D."/>
        </authorList>
    </citation>
    <scope>NUCLEOTIDE SEQUENCE</scope>
    <source>
        <strain evidence="12">DSM 19486</strain>
    </source>
</reference>
<dbReference type="InterPro" id="IPR027417">
    <property type="entry name" value="P-loop_NTPase"/>
</dbReference>
<gene>
    <name evidence="12" type="ORF">OQZ29_22185</name>
</gene>
<keyword evidence="2 9" id="KW-0378">Hydrolase</keyword>
<comment type="caution">
    <text evidence="12">The sequence shown here is derived from an EMBL/GenBank/DDBJ whole genome shotgun (WGS) entry which is preliminary data.</text>
</comment>
<evidence type="ECO:0000256" key="1">
    <source>
        <dbReference type="ARBA" id="ARBA00022741"/>
    </source>
</evidence>
<evidence type="ECO:0000256" key="6">
    <source>
        <dbReference type="ARBA" id="ARBA00034617"/>
    </source>
</evidence>
<evidence type="ECO:0000313" key="12">
    <source>
        <dbReference type="EMBL" id="MCX3267486.1"/>
    </source>
</evidence>
<evidence type="ECO:0000259" key="11">
    <source>
        <dbReference type="PROSITE" id="PS51198"/>
    </source>
</evidence>
<dbReference type="GO" id="GO:0005524">
    <property type="term" value="F:ATP binding"/>
    <property type="evidence" value="ECO:0007669"/>
    <property type="project" value="UniProtKB-UniRule"/>
</dbReference>
<protein>
    <recommendedName>
        <fullName evidence="7">DNA 3'-5' helicase</fullName>
        <ecNumber evidence="7">5.6.2.4</ecNumber>
    </recommendedName>
</protein>
<feature type="domain" description="UvrD-like helicase ATP-binding" evidence="11">
    <location>
        <begin position="1"/>
        <end position="284"/>
    </location>
</feature>